<reference evidence="3 4" key="1">
    <citation type="submission" date="2022-07" db="EMBL/GenBank/DDBJ databases">
        <title>Novel species in genus cellulomonas.</title>
        <authorList>
            <person name="Ye L."/>
        </authorList>
    </citation>
    <scope>NUCLEOTIDE SEQUENCE [LARGE SCALE GENOMIC DNA]</scope>
    <source>
        <strain evidence="4">zg-Y338</strain>
    </source>
</reference>
<keyword evidence="4" id="KW-1185">Reference proteome</keyword>
<dbReference type="EMBL" id="CP101988">
    <property type="protein sequence ID" value="UUI73988.1"/>
    <property type="molecule type" value="Genomic_DNA"/>
</dbReference>
<feature type="domain" description="Septum formation-related" evidence="2">
    <location>
        <begin position="57"/>
        <end position="160"/>
    </location>
</feature>
<dbReference type="Pfam" id="PF13845">
    <property type="entry name" value="Septum_form"/>
    <property type="match status" value="1"/>
</dbReference>
<evidence type="ECO:0000313" key="3">
    <source>
        <dbReference type="EMBL" id="UUI73988.1"/>
    </source>
</evidence>
<sequence>MVITDESMAVGIDRRRSRRAAAVASGLLVAPVLGGCAWFGDGGDTGDTVDVFDLEVGDCLRAPTEITAELTAVERVACEHEHTLEVFAVTGYEPADAEFPGDAQLQTYADGTCVAEFERYVGVDYRDSKLFFTYLLPSARGWSQGEDRDITCLVTTTGAQLTASVRGSQV</sequence>
<organism evidence="3 4">
    <name type="scientific">Cellulomonas chengniuliangii</name>
    <dbReference type="NCBI Taxonomy" id="2968084"/>
    <lineage>
        <taxon>Bacteria</taxon>
        <taxon>Bacillati</taxon>
        <taxon>Actinomycetota</taxon>
        <taxon>Actinomycetes</taxon>
        <taxon>Micrococcales</taxon>
        <taxon>Cellulomonadaceae</taxon>
        <taxon>Cellulomonas</taxon>
    </lineage>
</organism>
<evidence type="ECO:0000259" key="2">
    <source>
        <dbReference type="Pfam" id="PF13845"/>
    </source>
</evidence>
<accession>A0ABY5L036</accession>
<keyword evidence="1" id="KW-0472">Membrane</keyword>
<dbReference type="Proteomes" id="UP001316189">
    <property type="component" value="Chromosome"/>
</dbReference>
<keyword evidence="1" id="KW-1133">Transmembrane helix</keyword>
<dbReference type="RefSeq" id="WP_227569314.1">
    <property type="nucleotide sequence ID" value="NZ_CP101988.1"/>
</dbReference>
<keyword evidence="1" id="KW-0812">Transmembrane</keyword>
<feature type="transmembrane region" description="Helical" evidence="1">
    <location>
        <begin position="20"/>
        <end position="40"/>
    </location>
</feature>
<protein>
    <submittedName>
        <fullName evidence="3">Septum formation family protein</fullName>
    </submittedName>
</protein>
<dbReference type="InterPro" id="IPR026004">
    <property type="entry name" value="Septum_form"/>
</dbReference>
<evidence type="ECO:0000313" key="4">
    <source>
        <dbReference type="Proteomes" id="UP001316189"/>
    </source>
</evidence>
<evidence type="ECO:0000256" key="1">
    <source>
        <dbReference type="SAM" id="Phobius"/>
    </source>
</evidence>
<name>A0ABY5L036_9CELL</name>
<gene>
    <name evidence="3" type="ORF">NP064_09030</name>
</gene>
<proteinExistence type="predicted"/>